<dbReference type="GO" id="GO:0052621">
    <property type="term" value="F:diguanylate cyclase activity"/>
    <property type="evidence" value="ECO:0007669"/>
    <property type="project" value="UniProtKB-EC"/>
</dbReference>
<dbReference type="InterPro" id="IPR043128">
    <property type="entry name" value="Rev_trsase/Diguanyl_cyclase"/>
</dbReference>
<name>C4LEE5_TOLAT</name>
<evidence type="ECO:0000256" key="2">
    <source>
        <dbReference type="ARBA" id="ARBA00012528"/>
    </source>
</evidence>
<dbReference type="FunFam" id="3.30.70.270:FF:000001">
    <property type="entry name" value="Diguanylate cyclase domain protein"/>
    <property type="match status" value="1"/>
</dbReference>
<dbReference type="SUPFAM" id="SSF55073">
    <property type="entry name" value="Nucleotide cyclase"/>
    <property type="match status" value="1"/>
</dbReference>
<evidence type="ECO:0000259" key="4">
    <source>
        <dbReference type="PROSITE" id="PS50887"/>
    </source>
</evidence>
<proteinExistence type="predicted"/>
<dbReference type="eggNOG" id="COG3706">
    <property type="taxonomic scope" value="Bacteria"/>
</dbReference>
<dbReference type="Proteomes" id="UP000009073">
    <property type="component" value="Chromosome"/>
</dbReference>
<dbReference type="PROSITE" id="PS50887">
    <property type="entry name" value="GGDEF"/>
    <property type="match status" value="1"/>
</dbReference>
<dbReference type="Gene3D" id="3.30.70.270">
    <property type="match status" value="1"/>
</dbReference>
<dbReference type="NCBIfam" id="TIGR00229">
    <property type="entry name" value="sensory_box"/>
    <property type="match status" value="1"/>
</dbReference>
<dbReference type="PANTHER" id="PTHR45138:SF9">
    <property type="entry name" value="DIGUANYLATE CYCLASE DGCM-RELATED"/>
    <property type="match status" value="1"/>
</dbReference>
<keyword evidence="6" id="KW-1185">Reference proteome</keyword>
<evidence type="ECO:0000313" key="5">
    <source>
        <dbReference type="EMBL" id="ACQ92962.1"/>
    </source>
</evidence>
<evidence type="ECO:0000256" key="3">
    <source>
        <dbReference type="ARBA" id="ARBA00034247"/>
    </source>
</evidence>
<dbReference type="SMART" id="SM00267">
    <property type="entry name" value="GGDEF"/>
    <property type="match status" value="1"/>
</dbReference>
<dbReference type="Pfam" id="PF08448">
    <property type="entry name" value="PAS_4"/>
    <property type="match status" value="1"/>
</dbReference>
<dbReference type="CDD" id="cd01949">
    <property type="entry name" value="GGDEF"/>
    <property type="match status" value="1"/>
</dbReference>
<dbReference type="EC" id="2.7.7.65" evidence="2"/>
<dbReference type="OrthoDB" id="9812260at2"/>
<dbReference type="InterPro" id="IPR013656">
    <property type="entry name" value="PAS_4"/>
</dbReference>
<sequence length="423" mass="49102">MATPDRSPPLPPEFSFNAEEYLNVVDHGVLFVDPEGLLGYYNPFCRKLFSLDLPSPDPINYFNLLTEWSDQQGLSKLWLVELGNAIRQKQRHYTRVNHDDTILEFKHQPLPSGGFVHCIYNITNKVKQEQDSVHKYKQLRTMIDAMPCFVSLLNTNLQFMIANRYHKEHLGICRTDLEGSYIRDVLPEALKSKHLDLLHRVLQGETLHFDEYTSNRHAEIKSVHGSYVPCFDQHHHVTAIVNITYDTTEQKTHEERLRTLAERDHLTRLFNRRKIMDCLETEISRADRQASALTIAMLDLDHFKNVNDKWGHAAGDLVLKEFALLCQQQIRKLDYLGRIGGEEFLLIMSDTDQTEAMFVLERIISVVQHHCFNWKQTEINITCSAGLAEWHPLQNIQQLYTQADKALYEAKNHGRNQIVIATE</sequence>
<dbReference type="SUPFAM" id="SSF55785">
    <property type="entry name" value="PYP-like sensor domain (PAS domain)"/>
    <property type="match status" value="1"/>
</dbReference>
<organism evidence="5 6">
    <name type="scientific">Tolumonas auensis (strain DSM 9187 / NBRC 110442 / TA 4)</name>
    <dbReference type="NCBI Taxonomy" id="595494"/>
    <lineage>
        <taxon>Bacteria</taxon>
        <taxon>Pseudomonadati</taxon>
        <taxon>Pseudomonadota</taxon>
        <taxon>Gammaproteobacteria</taxon>
        <taxon>Aeromonadales</taxon>
        <taxon>Aeromonadaceae</taxon>
        <taxon>Tolumonas</taxon>
    </lineage>
</organism>
<reference evidence="6" key="1">
    <citation type="submission" date="2009-05" db="EMBL/GenBank/DDBJ databases">
        <title>Complete sequence of Tolumonas auensis DSM 9187.</title>
        <authorList>
            <consortium name="US DOE Joint Genome Institute"/>
            <person name="Lucas S."/>
            <person name="Copeland A."/>
            <person name="Lapidus A."/>
            <person name="Glavina del Rio T."/>
            <person name="Tice H."/>
            <person name="Bruce D."/>
            <person name="Goodwin L."/>
            <person name="Pitluck S."/>
            <person name="Chertkov O."/>
            <person name="Brettin T."/>
            <person name="Detter J.C."/>
            <person name="Han C."/>
            <person name="Larimer F."/>
            <person name="Land M."/>
            <person name="Hauser L."/>
            <person name="Kyrpides N."/>
            <person name="Mikhailova N."/>
            <person name="Spring S."/>
            <person name="Beller H."/>
        </authorList>
    </citation>
    <scope>NUCLEOTIDE SEQUENCE [LARGE SCALE GENOMIC DNA]</scope>
    <source>
        <strain evidence="6">DSM 9187 / TA4</strain>
    </source>
</reference>
<dbReference type="PANTHER" id="PTHR45138">
    <property type="entry name" value="REGULATORY COMPONENTS OF SENSORY TRANSDUCTION SYSTEM"/>
    <property type="match status" value="1"/>
</dbReference>
<dbReference type="InterPro" id="IPR050469">
    <property type="entry name" value="Diguanylate_Cyclase"/>
</dbReference>
<dbReference type="NCBIfam" id="TIGR00254">
    <property type="entry name" value="GGDEF"/>
    <property type="match status" value="1"/>
</dbReference>
<evidence type="ECO:0000313" key="6">
    <source>
        <dbReference type="Proteomes" id="UP000009073"/>
    </source>
</evidence>
<dbReference type="EMBL" id="CP001616">
    <property type="protein sequence ID" value="ACQ92962.1"/>
    <property type="molecule type" value="Genomic_DNA"/>
</dbReference>
<dbReference type="STRING" id="595494.Tola_1347"/>
<evidence type="ECO:0000256" key="1">
    <source>
        <dbReference type="ARBA" id="ARBA00001946"/>
    </source>
</evidence>
<dbReference type="InterPro" id="IPR035965">
    <property type="entry name" value="PAS-like_dom_sf"/>
</dbReference>
<accession>C4LEE5</accession>
<dbReference type="HOGENOM" id="CLU_000445_11_4_6"/>
<comment type="cofactor">
    <cofactor evidence="1">
        <name>Mg(2+)</name>
        <dbReference type="ChEBI" id="CHEBI:18420"/>
    </cofactor>
</comment>
<dbReference type="InterPro" id="IPR000014">
    <property type="entry name" value="PAS"/>
</dbReference>
<reference evidence="5 6" key="2">
    <citation type="journal article" date="2011" name="Stand. Genomic Sci.">
        <title>Complete genome sequence of Tolumonas auensis type strain (TA 4).</title>
        <authorList>
            <person name="Chertkov O."/>
            <person name="Copeland A."/>
            <person name="Lucas S."/>
            <person name="Lapidus A."/>
            <person name="Berry K.W."/>
            <person name="Detter J.C."/>
            <person name="Del Rio T.G."/>
            <person name="Hammon N."/>
            <person name="Dalin E."/>
            <person name="Tice H."/>
            <person name="Pitluck S."/>
            <person name="Richardson P."/>
            <person name="Bruce D."/>
            <person name="Goodwin L."/>
            <person name="Han C."/>
            <person name="Tapia R."/>
            <person name="Saunders E."/>
            <person name="Schmutz J."/>
            <person name="Brettin T."/>
            <person name="Larimer F."/>
            <person name="Land M."/>
            <person name="Hauser L."/>
            <person name="Spring S."/>
            <person name="Rohde M."/>
            <person name="Kyrpides N.C."/>
            <person name="Ivanova N."/>
            <person name="Goker M."/>
            <person name="Beller H.R."/>
            <person name="Klenk H.P."/>
            <person name="Woyke T."/>
        </authorList>
    </citation>
    <scope>NUCLEOTIDE SEQUENCE [LARGE SCALE GENOMIC DNA]</scope>
    <source>
        <strain evidence="6">DSM 9187 / TA4</strain>
    </source>
</reference>
<dbReference type="InterPro" id="IPR029787">
    <property type="entry name" value="Nucleotide_cyclase"/>
</dbReference>
<protein>
    <recommendedName>
        <fullName evidence="2">diguanylate cyclase</fullName>
        <ecNumber evidence="2">2.7.7.65</ecNumber>
    </recommendedName>
</protein>
<dbReference type="InterPro" id="IPR000160">
    <property type="entry name" value="GGDEF_dom"/>
</dbReference>
<dbReference type="KEGG" id="tau:Tola_1347"/>
<dbReference type="Pfam" id="PF12860">
    <property type="entry name" value="PAS_7"/>
    <property type="match status" value="1"/>
</dbReference>
<gene>
    <name evidence="5" type="ordered locus">Tola_1347</name>
</gene>
<dbReference type="Pfam" id="PF00990">
    <property type="entry name" value="GGDEF"/>
    <property type="match status" value="1"/>
</dbReference>
<comment type="catalytic activity">
    <reaction evidence="3">
        <text>2 GTP = 3',3'-c-di-GMP + 2 diphosphate</text>
        <dbReference type="Rhea" id="RHEA:24898"/>
        <dbReference type="ChEBI" id="CHEBI:33019"/>
        <dbReference type="ChEBI" id="CHEBI:37565"/>
        <dbReference type="ChEBI" id="CHEBI:58805"/>
        <dbReference type="EC" id="2.7.7.65"/>
    </reaction>
</comment>
<dbReference type="SMART" id="SM00091">
    <property type="entry name" value="PAS"/>
    <property type="match status" value="1"/>
</dbReference>
<feature type="domain" description="GGDEF" evidence="4">
    <location>
        <begin position="291"/>
        <end position="423"/>
    </location>
</feature>
<dbReference type="AlphaFoldDB" id="C4LEE5"/>
<dbReference type="Gene3D" id="3.30.450.20">
    <property type="entry name" value="PAS domain"/>
    <property type="match status" value="1"/>
</dbReference>
<dbReference type="RefSeq" id="WP_012729561.1">
    <property type="nucleotide sequence ID" value="NC_012691.1"/>
</dbReference>